<sequence>MDEDDEAQPKKQAPEMTRGEFSATGTTTRAKEESRDWRRTRKQHHEQGPSPSHRRLIAGDQDAEAHAKSRNGQRRHTTKPTSSTNAPVWIHHPAPTEHWTSRTPYDETPSTGRDHAPPHHSVGTTKD</sequence>
<protein>
    <submittedName>
        <fullName evidence="2">Uncharacterized protein</fullName>
    </submittedName>
</protein>
<evidence type="ECO:0000313" key="3">
    <source>
        <dbReference type="Proteomes" id="UP000886595"/>
    </source>
</evidence>
<keyword evidence="3" id="KW-1185">Reference proteome</keyword>
<reference evidence="2 3" key="1">
    <citation type="submission" date="2020-02" db="EMBL/GenBank/DDBJ databases">
        <authorList>
            <person name="Ma Q."/>
            <person name="Huang Y."/>
            <person name="Song X."/>
            <person name="Pei D."/>
        </authorList>
    </citation>
    <scope>NUCLEOTIDE SEQUENCE [LARGE SCALE GENOMIC DNA]</scope>
    <source>
        <strain evidence="2">Sxm20200214</strain>
        <tissue evidence="2">Leaf</tissue>
    </source>
</reference>
<dbReference type="AlphaFoldDB" id="A0A8X7R8Q1"/>
<name>A0A8X7R8Q1_BRACI</name>
<dbReference type="Proteomes" id="UP000886595">
    <property type="component" value="Unassembled WGS sequence"/>
</dbReference>
<feature type="compositionally biased region" description="Basic residues" evidence="1">
    <location>
        <begin position="68"/>
        <end position="78"/>
    </location>
</feature>
<comment type="caution">
    <text evidence="2">The sequence shown here is derived from an EMBL/GenBank/DDBJ whole genome shotgun (WGS) entry which is preliminary data.</text>
</comment>
<gene>
    <name evidence="2" type="ORF">Bca52824_054583</name>
</gene>
<dbReference type="EMBL" id="JAAMPC010000011">
    <property type="protein sequence ID" value="KAG2283363.1"/>
    <property type="molecule type" value="Genomic_DNA"/>
</dbReference>
<evidence type="ECO:0000256" key="1">
    <source>
        <dbReference type="SAM" id="MobiDB-lite"/>
    </source>
</evidence>
<feature type="region of interest" description="Disordered" evidence="1">
    <location>
        <begin position="1"/>
        <end position="127"/>
    </location>
</feature>
<organism evidence="2 3">
    <name type="scientific">Brassica carinata</name>
    <name type="common">Ethiopian mustard</name>
    <name type="synonym">Abyssinian cabbage</name>
    <dbReference type="NCBI Taxonomy" id="52824"/>
    <lineage>
        <taxon>Eukaryota</taxon>
        <taxon>Viridiplantae</taxon>
        <taxon>Streptophyta</taxon>
        <taxon>Embryophyta</taxon>
        <taxon>Tracheophyta</taxon>
        <taxon>Spermatophyta</taxon>
        <taxon>Magnoliopsida</taxon>
        <taxon>eudicotyledons</taxon>
        <taxon>Gunneridae</taxon>
        <taxon>Pentapetalae</taxon>
        <taxon>rosids</taxon>
        <taxon>malvids</taxon>
        <taxon>Brassicales</taxon>
        <taxon>Brassicaceae</taxon>
        <taxon>Brassiceae</taxon>
        <taxon>Brassica</taxon>
    </lineage>
</organism>
<evidence type="ECO:0000313" key="2">
    <source>
        <dbReference type="EMBL" id="KAG2283363.1"/>
    </source>
</evidence>
<proteinExistence type="predicted"/>
<accession>A0A8X7R8Q1</accession>